<dbReference type="Gene3D" id="1.20.1250.20">
    <property type="entry name" value="MFS general substrate transporter like domains"/>
    <property type="match status" value="2"/>
</dbReference>
<proteinExistence type="predicted"/>
<dbReference type="Pfam" id="PF07690">
    <property type="entry name" value="MFS_1"/>
    <property type="match status" value="1"/>
</dbReference>
<evidence type="ECO:0000256" key="1">
    <source>
        <dbReference type="ARBA" id="ARBA00022692"/>
    </source>
</evidence>
<feature type="transmembrane region" description="Helical" evidence="5">
    <location>
        <begin position="239"/>
        <end position="260"/>
    </location>
</feature>
<evidence type="ECO:0000256" key="2">
    <source>
        <dbReference type="ARBA" id="ARBA00022989"/>
    </source>
</evidence>
<evidence type="ECO:0000259" key="6">
    <source>
        <dbReference type="PROSITE" id="PS50850"/>
    </source>
</evidence>
<dbReference type="InterPro" id="IPR011701">
    <property type="entry name" value="MFS"/>
</dbReference>
<dbReference type="AlphaFoldDB" id="A0AA41WGV0"/>
<keyword evidence="2 5" id="KW-1133">Transmembrane helix</keyword>
<dbReference type="RefSeq" id="WP_058077403.1">
    <property type="nucleotide sequence ID" value="NZ_DALZRK010000046.1"/>
</dbReference>
<accession>A0AA41WGV0</accession>
<evidence type="ECO:0000256" key="3">
    <source>
        <dbReference type="ARBA" id="ARBA00023136"/>
    </source>
</evidence>
<gene>
    <name evidence="7" type="ORF">NJF43_10815</name>
</gene>
<feature type="transmembrane region" description="Helical" evidence="5">
    <location>
        <begin position="367"/>
        <end position="386"/>
    </location>
</feature>
<feature type="transmembrane region" description="Helical" evidence="5">
    <location>
        <begin position="41"/>
        <end position="62"/>
    </location>
</feature>
<feature type="compositionally biased region" description="Basic residues" evidence="4">
    <location>
        <begin position="400"/>
        <end position="409"/>
    </location>
</feature>
<dbReference type="Proteomes" id="UP001165292">
    <property type="component" value="Unassembled WGS sequence"/>
</dbReference>
<feature type="transmembrane region" description="Helical" evidence="5">
    <location>
        <begin position="209"/>
        <end position="233"/>
    </location>
</feature>
<evidence type="ECO:0000313" key="8">
    <source>
        <dbReference type="Proteomes" id="UP001165292"/>
    </source>
</evidence>
<dbReference type="InterPro" id="IPR052952">
    <property type="entry name" value="MFS-Transporter"/>
</dbReference>
<dbReference type="GO" id="GO:0022857">
    <property type="term" value="F:transmembrane transporter activity"/>
    <property type="evidence" value="ECO:0007669"/>
    <property type="project" value="InterPro"/>
</dbReference>
<feature type="transmembrane region" description="Helical" evidence="5">
    <location>
        <begin position="298"/>
        <end position="318"/>
    </location>
</feature>
<dbReference type="PANTHER" id="PTHR23527:SF1">
    <property type="entry name" value="BLL3282 PROTEIN"/>
    <property type="match status" value="1"/>
</dbReference>
<reference evidence="7" key="1">
    <citation type="submission" date="2022-06" db="EMBL/GenBank/DDBJ databases">
        <title>Detection of beta-lactamases in bacteria of animal origin.</title>
        <authorList>
            <person name="Mlynarcik P."/>
            <person name="Zdarska V."/>
            <person name="Chudobova H."/>
            <person name="Prochazkova P."/>
            <person name="Hricova K."/>
            <person name="Mezerova K."/>
            <person name="Bardon J."/>
            <person name="Dolejska M."/>
            <person name="Sukkar I."/>
            <person name="Kolar M."/>
        </authorList>
    </citation>
    <scope>NUCLEOTIDE SEQUENCE</scope>
    <source>
        <strain evidence="7">S 300-3</strain>
    </source>
</reference>
<feature type="transmembrane region" description="Helical" evidence="5">
    <location>
        <begin position="74"/>
        <end position="104"/>
    </location>
</feature>
<evidence type="ECO:0000256" key="4">
    <source>
        <dbReference type="SAM" id="MobiDB-lite"/>
    </source>
</evidence>
<feature type="transmembrane region" description="Helical" evidence="5">
    <location>
        <begin position="339"/>
        <end position="361"/>
    </location>
</feature>
<dbReference type="PROSITE" id="PS50850">
    <property type="entry name" value="MFS"/>
    <property type="match status" value="1"/>
</dbReference>
<feature type="transmembrane region" description="Helical" evidence="5">
    <location>
        <begin position="158"/>
        <end position="175"/>
    </location>
</feature>
<sequence length="409" mass="42736">MLIVVLSTTLVLAFSALVALYPSAIAPEVSAALGIPSSAIGLQVSLVFGGAMLTSLVGGPLTRRLGPCRASQTALLLLGAGAALMSVPSLLVAVVAALIVGLGYGMTNPSASVLLVRFTPPERLGFIFSLKQTGVPLGGMLAGALAPSLALGIGWRQGLWLLAGLASLGIIALQFKRHSWDDRREPGLNWRRSPLGGIKVVWAHKPLRYLAIVTLCFSTVQLSLSSFTVAMLVDDLDVSLIAAGAVMTVVQASGIAGRLWWGWIADRIGHRLMTLAIIACCTSVGTVLIYFMSPAWPLAGVALTLGLFGLAALGWNGVYLAEVARLAPPERIAEASGACLVFTYGGVLLGLPTFALLMTFMEHYTDVFGLLTAASLLSLFLLRAAARADDSSPVKDAAKPRSKPSPRLP</sequence>
<dbReference type="InterPro" id="IPR020846">
    <property type="entry name" value="MFS_dom"/>
</dbReference>
<protein>
    <submittedName>
        <fullName evidence="7">MFS transporter</fullName>
    </submittedName>
</protein>
<comment type="caution">
    <text evidence="7">The sequence shown here is derived from an EMBL/GenBank/DDBJ whole genome shotgun (WGS) entry which is preliminary data.</text>
</comment>
<dbReference type="InterPro" id="IPR036259">
    <property type="entry name" value="MFS_trans_sf"/>
</dbReference>
<feature type="transmembrane region" description="Helical" evidence="5">
    <location>
        <begin position="272"/>
        <end position="292"/>
    </location>
</feature>
<name>A0AA41WGV0_9GAMM</name>
<dbReference type="PANTHER" id="PTHR23527">
    <property type="entry name" value="BLL3282 PROTEIN"/>
    <property type="match status" value="1"/>
</dbReference>
<keyword evidence="1 5" id="KW-0812">Transmembrane</keyword>
<organism evidence="7 8">
    <name type="scientific">Stutzerimonas nitrititolerans</name>
    <dbReference type="NCBI Taxonomy" id="2482751"/>
    <lineage>
        <taxon>Bacteria</taxon>
        <taxon>Pseudomonadati</taxon>
        <taxon>Pseudomonadota</taxon>
        <taxon>Gammaproteobacteria</taxon>
        <taxon>Pseudomonadales</taxon>
        <taxon>Pseudomonadaceae</taxon>
        <taxon>Stutzerimonas</taxon>
    </lineage>
</organism>
<feature type="domain" description="Major facilitator superfamily (MFS) profile" evidence="6">
    <location>
        <begin position="1"/>
        <end position="387"/>
    </location>
</feature>
<keyword evidence="3 5" id="KW-0472">Membrane</keyword>
<dbReference type="SUPFAM" id="SSF103473">
    <property type="entry name" value="MFS general substrate transporter"/>
    <property type="match status" value="1"/>
</dbReference>
<evidence type="ECO:0000313" key="7">
    <source>
        <dbReference type="EMBL" id="MCO7545241.1"/>
    </source>
</evidence>
<dbReference type="EMBL" id="JAMYBS010000010">
    <property type="protein sequence ID" value="MCO7545241.1"/>
    <property type="molecule type" value="Genomic_DNA"/>
</dbReference>
<evidence type="ECO:0000256" key="5">
    <source>
        <dbReference type="SAM" id="Phobius"/>
    </source>
</evidence>
<feature type="region of interest" description="Disordered" evidence="4">
    <location>
        <begin position="389"/>
        <end position="409"/>
    </location>
</feature>
<feature type="compositionally biased region" description="Basic and acidic residues" evidence="4">
    <location>
        <begin position="389"/>
        <end position="399"/>
    </location>
</feature>